<dbReference type="Proteomes" id="UP000256345">
    <property type="component" value="Unassembled WGS sequence"/>
</dbReference>
<accession>A0ABX9K3A6</accession>
<dbReference type="Gene3D" id="3.30.470.20">
    <property type="entry name" value="ATP-grasp fold, B domain"/>
    <property type="match status" value="1"/>
</dbReference>
<dbReference type="SUPFAM" id="SSF56059">
    <property type="entry name" value="Glutathione synthetase ATP-binding domain-like"/>
    <property type="match status" value="1"/>
</dbReference>
<dbReference type="RefSeq" id="WP_047859628.1">
    <property type="nucleotide sequence ID" value="NZ_CP011509.1"/>
</dbReference>
<evidence type="ECO:0000313" key="2">
    <source>
        <dbReference type="Proteomes" id="UP000256345"/>
    </source>
</evidence>
<evidence type="ECO:0008006" key="3">
    <source>
        <dbReference type="Google" id="ProtNLM"/>
    </source>
</evidence>
<sequence length="356" mass="40339">MRPSSARDKLIASAPSDLHALALTVALARRGHTVFPWIADYFPTQQTSSFSIEMEAAPVLEMKGWDLGFSMNGINVVWYRKPQEPVGPSFVHPDDRVAVEGACKRYVQSFWVSAPESAVWVNSMEGKRRADSKMLQLREAVKCGLTIPTTLSSNGPAKIRLFVEQRAPQVIARPLYPAKWPTDNGDIRATFTSTITSDQLPDDRFIQACPCIYQEKVNKQFEVRVTFYWRVVDNRSLPMRQLALPDEVYKACRQLMARLGIVQGSFDFAVTEDGKWIFFEVNQSGQFLWLEDDLPDLPLLEITSQFLAAPSADFQWKPRPDPLRLSEIHACQHYTDLRARDKEILAAWQAESLASA</sequence>
<comment type="caution">
    <text evidence="1">The sequence shown here is derived from an EMBL/GenBank/DDBJ whole genome shotgun (WGS) entry which is preliminary data.</text>
</comment>
<name>A0ABX9K3A6_9BACT</name>
<evidence type="ECO:0000313" key="1">
    <source>
        <dbReference type="EMBL" id="REG32373.1"/>
    </source>
</evidence>
<keyword evidence="2" id="KW-1185">Reference proteome</keyword>
<organism evidence="1 2">
    <name type="scientific">Archangium gephyra</name>
    <dbReference type="NCBI Taxonomy" id="48"/>
    <lineage>
        <taxon>Bacteria</taxon>
        <taxon>Pseudomonadati</taxon>
        <taxon>Myxococcota</taxon>
        <taxon>Myxococcia</taxon>
        <taxon>Myxococcales</taxon>
        <taxon>Cystobacterineae</taxon>
        <taxon>Archangiaceae</taxon>
        <taxon>Archangium</taxon>
    </lineage>
</organism>
<gene>
    <name evidence="1" type="ORF">ATI61_105701</name>
</gene>
<proteinExistence type="predicted"/>
<protein>
    <recommendedName>
        <fullName evidence="3">ATP-grasp domain-containing protein</fullName>
    </recommendedName>
</protein>
<reference evidence="1 2" key="1">
    <citation type="submission" date="2018-08" db="EMBL/GenBank/DDBJ databases">
        <title>Genomic Encyclopedia of Archaeal and Bacterial Type Strains, Phase II (KMG-II): from individual species to whole genera.</title>
        <authorList>
            <person name="Goeker M."/>
        </authorList>
    </citation>
    <scope>NUCLEOTIDE SEQUENCE [LARGE SCALE GENOMIC DNA]</scope>
    <source>
        <strain evidence="1 2">DSM 2261</strain>
    </source>
</reference>
<dbReference type="EMBL" id="QUMU01000005">
    <property type="protein sequence ID" value="REG32373.1"/>
    <property type="molecule type" value="Genomic_DNA"/>
</dbReference>